<dbReference type="InterPro" id="IPR036866">
    <property type="entry name" value="RibonucZ/Hydroxyglut_hydro"/>
</dbReference>
<dbReference type="GO" id="GO:0016787">
    <property type="term" value="F:hydrolase activity"/>
    <property type="evidence" value="ECO:0007669"/>
    <property type="project" value="UniProtKB-KW"/>
</dbReference>
<dbReference type="KEGG" id="cfer:D4Z93_02800"/>
<dbReference type="CDD" id="cd07713">
    <property type="entry name" value="DHPS-like_MBL-fold"/>
    <property type="match status" value="1"/>
</dbReference>
<dbReference type="PANTHER" id="PTHR13754:SF13">
    <property type="entry name" value="METALLO-BETA-LACTAMASE SUPERFAMILY PROTEIN (AFU_ORTHOLOGUE AFUA_3G07630)"/>
    <property type="match status" value="1"/>
</dbReference>
<name>A0A386H1H9_9CLOT</name>
<gene>
    <name evidence="2" type="ORF">D4Z93_02800</name>
</gene>
<dbReference type="SUPFAM" id="SSF56281">
    <property type="entry name" value="Metallo-hydrolase/oxidoreductase"/>
    <property type="match status" value="1"/>
</dbReference>
<dbReference type="AlphaFoldDB" id="A0A386H1H9"/>
<dbReference type="RefSeq" id="WP_119970248.1">
    <property type="nucleotide sequence ID" value="NZ_CP032416.1"/>
</dbReference>
<dbReference type="InterPro" id="IPR041712">
    <property type="entry name" value="DHPS-like_MBL-fold"/>
</dbReference>
<feature type="domain" description="Metallo-beta-lactamase" evidence="1">
    <location>
        <begin position="23"/>
        <end position="111"/>
    </location>
</feature>
<organism evidence="2 3">
    <name type="scientific">Clostridium fermenticellae</name>
    <dbReference type="NCBI Taxonomy" id="2068654"/>
    <lineage>
        <taxon>Bacteria</taxon>
        <taxon>Bacillati</taxon>
        <taxon>Bacillota</taxon>
        <taxon>Clostridia</taxon>
        <taxon>Eubacteriales</taxon>
        <taxon>Clostridiaceae</taxon>
        <taxon>Clostridium</taxon>
    </lineage>
</organism>
<dbReference type="EMBL" id="CP032416">
    <property type="protein sequence ID" value="AYD39526.1"/>
    <property type="molecule type" value="Genomic_DNA"/>
</dbReference>
<evidence type="ECO:0000259" key="1">
    <source>
        <dbReference type="Pfam" id="PF00753"/>
    </source>
</evidence>
<accession>A0A386H1H9</accession>
<dbReference type="InterPro" id="IPR052926">
    <property type="entry name" value="Metallo-beta-lactamase_dom"/>
</dbReference>
<proteinExistence type="predicted"/>
<reference evidence="2 3" key="1">
    <citation type="journal article" date="2019" name="Int. J. Syst. Evol. Microbiol.">
        <title>Clostridium fermenticellae sp. nov., isolated from the mud in a fermentation cellar for the production of the Chinese liquor, baijiu.</title>
        <authorList>
            <person name="Xu P.X."/>
            <person name="Chai L.J."/>
            <person name="Qiu T."/>
            <person name="Zhang X.J."/>
            <person name="Lu Z.M."/>
            <person name="Xiao C."/>
            <person name="Wang S.T."/>
            <person name="Shen C.H."/>
            <person name="Shi J.S."/>
            <person name="Xu Z.H."/>
        </authorList>
    </citation>
    <scope>NUCLEOTIDE SEQUENCE [LARGE SCALE GENOMIC DNA]</scope>
    <source>
        <strain evidence="2 3">JN500901</strain>
    </source>
</reference>
<dbReference type="Gene3D" id="3.60.15.10">
    <property type="entry name" value="Ribonuclease Z/Hydroxyacylglutathione hydrolase-like"/>
    <property type="match status" value="1"/>
</dbReference>
<dbReference type="Pfam" id="PF00753">
    <property type="entry name" value="Lactamase_B"/>
    <property type="match status" value="1"/>
</dbReference>
<dbReference type="InterPro" id="IPR001279">
    <property type="entry name" value="Metallo-B-lactamas"/>
</dbReference>
<keyword evidence="3" id="KW-1185">Reference proteome</keyword>
<sequence>MVKITTLMDNVGSEHLCLCNKHGLSFFIETPNIRILFDCGSDGTAISNAKRMNVPIRTADCVICSHSHYDHSGGFRDFVEYGIKSTLYTGKEFFEPKYAFDGVKYTYLGAGFDEEFLAKHQICHKECRDFLELSDGCYLFGEFMRTHSFETIPKRFVKGILPTCHMDDFSDEICLALSTSKGLVVIVGCSHPGILNMLETISKRLKKPIYAVLGGTHLVEADEKRVTFTISEMKKIGLKLLGLSHCSGELAQHEAMEDNEVQSCHLAVGDCFIVE</sequence>
<dbReference type="Proteomes" id="UP000266301">
    <property type="component" value="Chromosome"/>
</dbReference>
<keyword evidence="2" id="KW-0378">Hydrolase</keyword>
<evidence type="ECO:0000313" key="2">
    <source>
        <dbReference type="EMBL" id="AYD39526.1"/>
    </source>
</evidence>
<dbReference type="PANTHER" id="PTHR13754">
    <property type="entry name" value="METALLO-BETA-LACTAMASE SUPERFAMILY PROTEIN"/>
    <property type="match status" value="1"/>
</dbReference>
<protein>
    <submittedName>
        <fullName evidence="2">MBL fold metallo-hydrolase</fullName>
    </submittedName>
</protein>
<dbReference type="OrthoDB" id="9803916at2"/>
<evidence type="ECO:0000313" key="3">
    <source>
        <dbReference type="Proteomes" id="UP000266301"/>
    </source>
</evidence>
<dbReference type="GO" id="GO:0016740">
    <property type="term" value="F:transferase activity"/>
    <property type="evidence" value="ECO:0007669"/>
    <property type="project" value="TreeGrafter"/>
</dbReference>